<evidence type="ECO:0000313" key="7">
    <source>
        <dbReference type="Proteomes" id="UP000626844"/>
    </source>
</evidence>
<keyword evidence="2 4" id="KW-0442">Lipid degradation</keyword>
<feature type="domain" description="PNPLA" evidence="5">
    <location>
        <begin position="8"/>
        <end position="166"/>
    </location>
</feature>
<name>A0A926RX98_9BACI</name>
<feature type="short sequence motif" description="GXSXG" evidence="4">
    <location>
        <begin position="39"/>
        <end position="43"/>
    </location>
</feature>
<dbReference type="Proteomes" id="UP000626844">
    <property type="component" value="Unassembled WGS sequence"/>
</dbReference>
<dbReference type="GO" id="GO:0016787">
    <property type="term" value="F:hydrolase activity"/>
    <property type="evidence" value="ECO:0007669"/>
    <property type="project" value="UniProtKB-UniRule"/>
</dbReference>
<evidence type="ECO:0000256" key="4">
    <source>
        <dbReference type="PROSITE-ProRule" id="PRU01161"/>
    </source>
</evidence>
<reference evidence="6" key="1">
    <citation type="submission" date="2020-09" db="EMBL/GenBank/DDBJ databases">
        <title>A novel bacterium of genus Bacillus, isolated from South China Sea.</title>
        <authorList>
            <person name="Huang H."/>
            <person name="Mo K."/>
            <person name="Hu Y."/>
        </authorList>
    </citation>
    <scope>NUCLEOTIDE SEQUENCE</scope>
    <source>
        <strain evidence="6">IB182487</strain>
    </source>
</reference>
<comment type="caution">
    <text evidence="4">Lacks conserved residue(s) required for the propagation of feature annotation.</text>
</comment>
<dbReference type="SUPFAM" id="SSF52151">
    <property type="entry name" value="FabD/lysophospholipase-like"/>
    <property type="match status" value="1"/>
</dbReference>
<keyword evidence="7" id="KW-1185">Reference proteome</keyword>
<feature type="short sequence motif" description="DGA/G" evidence="4">
    <location>
        <begin position="153"/>
        <end position="155"/>
    </location>
</feature>
<evidence type="ECO:0000256" key="2">
    <source>
        <dbReference type="ARBA" id="ARBA00022963"/>
    </source>
</evidence>
<dbReference type="PANTHER" id="PTHR14226">
    <property type="entry name" value="NEUROPATHY TARGET ESTERASE/SWISS CHEESE D.MELANOGASTER"/>
    <property type="match status" value="1"/>
</dbReference>
<dbReference type="GO" id="GO:0016042">
    <property type="term" value="P:lipid catabolic process"/>
    <property type="evidence" value="ECO:0007669"/>
    <property type="project" value="UniProtKB-UniRule"/>
</dbReference>
<organism evidence="6 7">
    <name type="scientific">Metabacillus arenae</name>
    <dbReference type="NCBI Taxonomy" id="2771434"/>
    <lineage>
        <taxon>Bacteria</taxon>
        <taxon>Bacillati</taxon>
        <taxon>Bacillota</taxon>
        <taxon>Bacilli</taxon>
        <taxon>Bacillales</taxon>
        <taxon>Bacillaceae</taxon>
        <taxon>Metabacillus</taxon>
    </lineage>
</organism>
<evidence type="ECO:0000256" key="3">
    <source>
        <dbReference type="ARBA" id="ARBA00023098"/>
    </source>
</evidence>
<evidence type="ECO:0000313" key="6">
    <source>
        <dbReference type="EMBL" id="MBD1379907.1"/>
    </source>
</evidence>
<dbReference type="PANTHER" id="PTHR14226:SF76">
    <property type="entry name" value="NTE FAMILY PROTEIN RSSA"/>
    <property type="match status" value="1"/>
</dbReference>
<dbReference type="Gene3D" id="3.40.1090.10">
    <property type="entry name" value="Cytosolic phospholipase A2 catalytic domain"/>
    <property type="match status" value="1"/>
</dbReference>
<proteinExistence type="predicted"/>
<dbReference type="Pfam" id="PF01734">
    <property type="entry name" value="Patatin"/>
    <property type="match status" value="1"/>
</dbReference>
<keyword evidence="1 4" id="KW-0378">Hydrolase</keyword>
<dbReference type="InterPro" id="IPR016035">
    <property type="entry name" value="Acyl_Trfase/lysoPLipase"/>
</dbReference>
<gene>
    <name evidence="6" type="ORF">IC621_06690</name>
</gene>
<sequence length="270" mass="29847">MTEPKVGLALGSGGARGFAHLGVLKVLEDENIPVHMIAGSSMGALVGSFYASGQSVESLYQIAKAFKRKFYLDFTVPKMGFISGNRAKEVIRLFTHGKTIEQLELPLAVIATDLYDGKKVVFQKGPLAEAVRASISIPGIFVPEKINGRLLVDGGVVDRVPVSVVKEMGADIVIAVDVSRVKQMEEITSIFDVIMQSIDIMQDELVHHREIASDVMIRPYLEKYSSRAFTNIEEIIELGEKEAKLHIDKIKQLISNWKENHNDKKEGPNE</sequence>
<dbReference type="InterPro" id="IPR050301">
    <property type="entry name" value="NTE"/>
</dbReference>
<protein>
    <submittedName>
        <fullName evidence="6">Patatin-like phospholipase family protein</fullName>
    </submittedName>
</protein>
<accession>A0A926RX98</accession>
<dbReference type="InterPro" id="IPR002641">
    <property type="entry name" value="PNPLA_dom"/>
</dbReference>
<feature type="active site" description="Nucleophile" evidence="4">
    <location>
        <position position="41"/>
    </location>
</feature>
<comment type="caution">
    <text evidence="6">The sequence shown here is derived from an EMBL/GenBank/DDBJ whole genome shotgun (WGS) entry which is preliminary data.</text>
</comment>
<keyword evidence="3 4" id="KW-0443">Lipid metabolism</keyword>
<feature type="active site" description="Proton acceptor" evidence="4">
    <location>
        <position position="153"/>
    </location>
</feature>
<evidence type="ECO:0000256" key="1">
    <source>
        <dbReference type="ARBA" id="ARBA00022801"/>
    </source>
</evidence>
<dbReference type="EMBL" id="JACXAI010000006">
    <property type="protein sequence ID" value="MBD1379907.1"/>
    <property type="molecule type" value="Genomic_DNA"/>
</dbReference>
<dbReference type="RefSeq" id="WP_191156979.1">
    <property type="nucleotide sequence ID" value="NZ_JACXAI010000006.1"/>
</dbReference>
<dbReference type="AlphaFoldDB" id="A0A926RX98"/>
<dbReference type="PROSITE" id="PS51635">
    <property type="entry name" value="PNPLA"/>
    <property type="match status" value="1"/>
</dbReference>
<evidence type="ECO:0000259" key="5">
    <source>
        <dbReference type="PROSITE" id="PS51635"/>
    </source>
</evidence>